<accession>B9S323</accession>
<dbReference type="Proteomes" id="UP000008311">
    <property type="component" value="Unassembled WGS sequence"/>
</dbReference>
<keyword evidence="2" id="KW-1185">Reference proteome</keyword>
<evidence type="ECO:0000313" key="1">
    <source>
        <dbReference type="EMBL" id="EEF42008.1"/>
    </source>
</evidence>
<gene>
    <name evidence="1" type="ORF">RCOM_1194870</name>
</gene>
<proteinExistence type="predicted"/>
<dbReference type="AlphaFoldDB" id="B9S323"/>
<dbReference type="InParanoid" id="B9S323"/>
<organism evidence="1 2">
    <name type="scientific">Ricinus communis</name>
    <name type="common">Castor bean</name>
    <dbReference type="NCBI Taxonomy" id="3988"/>
    <lineage>
        <taxon>Eukaryota</taxon>
        <taxon>Viridiplantae</taxon>
        <taxon>Streptophyta</taxon>
        <taxon>Embryophyta</taxon>
        <taxon>Tracheophyta</taxon>
        <taxon>Spermatophyta</taxon>
        <taxon>Magnoliopsida</taxon>
        <taxon>eudicotyledons</taxon>
        <taxon>Gunneridae</taxon>
        <taxon>Pentapetalae</taxon>
        <taxon>rosids</taxon>
        <taxon>fabids</taxon>
        <taxon>Malpighiales</taxon>
        <taxon>Euphorbiaceae</taxon>
        <taxon>Acalyphoideae</taxon>
        <taxon>Acalypheae</taxon>
        <taxon>Ricinus</taxon>
    </lineage>
</organism>
<reference evidence="2" key="1">
    <citation type="journal article" date="2010" name="Nat. Biotechnol.">
        <title>Draft genome sequence of the oilseed species Ricinus communis.</title>
        <authorList>
            <person name="Chan A.P."/>
            <person name="Crabtree J."/>
            <person name="Zhao Q."/>
            <person name="Lorenzi H."/>
            <person name="Orvis J."/>
            <person name="Puiu D."/>
            <person name="Melake-Berhan A."/>
            <person name="Jones K.M."/>
            <person name="Redman J."/>
            <person name="Chen G."/>
            <person name="Cahoon E.B."/>
            <person name="Gedil M."/>
            <person name="Stanke M."/>
            <person name="Haas B.J."/>
            <person name="Wortman J.R."/>
            <person name="Fraser-Liggett C.M."/>
            <person name="Ravel J."/>
            <person name="Rabinowicz P.D."/>
        </authorList>
    </citation>
    <scope>NUCLEOTIDE SEQUENCE [LARGE SCALE GENOMIC DNA]</scope>
    <source>
        <strain evidence="2">cv. Hale</strain>
    </source>
</reference>
<evidence type="ECO:0000313" key="2">
    <source>
        <dbReference type="Proteomes" id="UP000008311"/>
    </source>
</evidence>
<sequence>MYGKPFNLKALSGAPFGSWQLKKGSKSKETRQLLLVLSLSLKLIRENYEEQPWHSDCQLIVLQKVGGEEQSSEMSLTHCLKAVQPATNADNSDSIHRKVPVLET</sequence>
<name>B9S323_RICCO</name>
<protein>
    <submittedName>
        <fullName evidence="1">Uncharacterized protein</fullName>
    </submittedName>
</protein>
<dbReference type="EMBL" id="EQ973855">
    <property type="protein sequence ID" value="EEF42008.1"/>
    <property type="molecule type" value="Genomic_DNA"/>
</dbReference>